<name>A0A0K6H6Q5_9GAMM</name>
<dbReference type="EMBL" id="CYHB01000004">
    <property type="protein sequence ID" value="CUA86662.1"/>
    <property type="molecule type" value="Genomic_DNA"/>
</dbReference>
<evidence type="ECO:0000256" key="2">
    <source>
        <dbReference type="ARBA" id="ARBA00004370"/>
    </source>
</evidence>
<gene>
    <name evidence="11" type="ORF">Ga0061064_1564</name>
</gene>
<dbReference type="PRINTS" id="PR00344">
    <property type="entry name" value="BCTRLSENSOR"/>
</dbReference>
<keyword evidence="8" id="KW-0812">Transmembrane</keyword>
<keyword evidence="12" id="KW-1185">Reference proteome</keyword>
<dbReference type="PANTHER" id="PTHR43065:SF47">
    <property type="match status" value="1"/>
</dbReference>
<dbReference type="AlphaFoldDB" id="A0A0K6H6Q5"/>
<comment type="catalytic activity">
    <reaction evidence="1">
        <text>ATP + protein L-histidine = ADP + protein N-phospho-L-histidine.</text>
        <dbReference type="EC" id="2.7.13.3"/>
    </reaction>
</comment>
<keyword evidence="4" id="KW-0597">Phosphoprotein</keyword>
<dbReference type="Pfam" id="PF00672">
    <property type="entry name" value="HAMP"/>
    <property type="match status" value="1"/>
</dbReference>
<dbReference type="PANTHER" id="PTHR43065">
    <property type="entry name" value="SENSOR HISTIDINE KINASE"/>
    <property type="match status" value="1"/>
</dbReference>
<dbReference type="InterPro" id="IPR003660">
    <property type="entry name" value="HAMP_dom"/>
</dbReference>
<dbReference type="Proteomes" id="UP000182598">
    <property type="component" value="Unassembled WGS sequence"/>
</dbReference>
<dbReference type="SMART" id="SM00387">
    <property type="entry name" value="HATPase_c"/>
    <property type="match status" value="1"/>
</dbReference>
<dbReference type="GO" id="GO:0007165">
    <property type="term" value="P:signal transduction"/>
    <property type="evidence" value="ECO:0007669"/>
    <property type="project" value="InterPro"/>
</dbReference>
<keyword evidence="8" id="KW-0472">Membrane</keyword>
<comment type="subcellular location">
    <subcellularLocation>
        <location evidence="2">Membrane</location>
    </subcellularLocation>
</comment>
<feature type="domain" description="Histidine kinase" evidence="9">
    <location>
        <begin position="304"/>
        <end position="544"/>
    </location>
</feature>
<evidence type="ECO:0000256" key="5">
    <source>
        <dbReference type="ARBA" id="ARBA00022679"/>
    </source>
</evidence>
<dbReference type="OrthoDB" id="2521613at2"/>
<accession>A0A0K6H6Q5</accession>
<keyword evidence="8" id="KW-1133">Transmembrane helix</keyword>
<sequence length="550" mass="62051">MQIKLSSIKRSLTSMVILITTVLVTLACAVLSFSFIADTQSRLLRQTSEVSQVIAENSTSFMVYNQPDVAERWLQSLRHTPQVLHVHLYRFDTATNSLKFFASYYADRESPIPVRFERVANLSNARITDTYVESSVPIYVQNVLQGYAYVRTSRQQYDEAKLYVLAISGIISTAGLIFSWLLSLWLRRAITQPLDGMVESIQDIARDKEYNRALPEFDLQELDRLANAFNSLLSRIQQHIERQEQAEKAASELNTELEAQVRQRTQKLYESNQELHQALETAHRYQSELVQAEKMSSLAKLVSGVAHEVNTPVGLAVTSTSILQDTLRTLKQKFAEKKLTAQEFQRHMTSFDQNLALISRNISRTADLISNFSKLSMDQFSDEDRAIHLAKFWDDVSQSLRNRHAELADVELSANVADDLIITTLPGPLNQVISQLVQNALQHAFTNTSKPHIHFDFELLSSSAATDDTLELQMTYTDNGDGIPEELLKSVFDPFVTSKRSHGAAGLGLHLVYNLVAQVLHGHIELQSASGEGTRYTITFPVRHAKHLKA</sequence>
<dbReference type="Gene3D" id="3.30.565.10">
    <property type="entry name" value="Histidine kinase-like ATPase, C-terminal domain"/>
    <property type="match status" value="1"/>
</dbReference>
<reference evidence="12" key="1">
    <citation type="submission" date="2015-08" db="EMBL/GenBank/DDBJ databases">
        <authorList>
            <person name="Varghese N."/>
        </authorList>
    </citation>
    <scope>NUCLEOTIDE SEQUENCE [LARGE SCALE GENOMIC DNA]</scope>
    <source>
        <strain evidence="12">DSM 27808</strain>
    </source>
</reference>
<feature type="domain" description="HAMP" evidence="10">
    <location>
        <begin position="188"/>
        <end position="241"/>
    </location>
</feature>
<dbReference type="SUPFAM" id="SSF55874">
    <property type="entry name" value="ATPase domain of HSP90 chaperone/DNA topoisomerase II/histidine kinase"/>
    <property type="match status" value="1"/>
</dbReference>
<dbReference type="InterPro" id="IPR004358">
    <property type="entry name" value="Sig_transdc_His_kin-like_C"/>
</dbReference>
<evidence type="ECO:0000256" key="1">
    <source>
        <dbReference type="ARBA" id="ARBA00000085"/>
    </source>
</evidence>
<feature type="transmembrane region" description="Helical" evidence="8">
    <location>
        <begin position="162"/>
        <end position="186"/>
    </location>
</feature>
<keyword evidence="7" id="KW-0175">Coiled coil</keyword>
<dbReference type="InterPro" id="IPR036890">
    <property type="entry name" value="HATPase_C_sf"/>
</dbReference>
<dbReference type="SMART" id="SM00304">
    <property type="entry name" value="HAMP"/>
    <property type="match status" value="1"/>
</dbReference>
<evidence type="ECO:0000256" key="3">
    <source>
        <dbReference type="ARBA" id="ARBA00012438"/>
    </source>
</evidence>
<evidence type="ECO:0000256" key="8">
    <source>
        <dbReference type="SAM" id="Phobius"/>
    </source>
</evidence>
<evidence type="ECO:0000256" key="4">
    <source>
        <dbReference type="ARBA" id="ARBA00022553"/>
    </source>
</evidence>
<dbReference type="PROSITE" id="PS51257">
    <property type="entry name" value="PROKAR_LIPOPROTEIN"/>
    <property type="match status" value="1"/>
</dbReference>
<evidence type="ECO:0000259" key="9">
    <source>
        <dbReference type="PROSITE" id="PS50109"/>
    </source>
</evidence>
<dbReference type="PROSITE" id="PS50885">
    <property type="entry name" value="HAMP"/>
    <property type="match status" value="1"/>
</dbReference>
<dbReference type="Gene3D" id="1.10.287.130">
    <property type="match status" value="1"/>
</dbReference>
<organism evidence="11 12">
    <name type="scientific">Pseudidiomarina woesei</name>
    <dbReference type="NCBI Taxonomy" id="1381080"/>
    <lineage>
        <taxon>Bacteria</taxon>
        <taxon>Pseudomonadati</taxon>
        <taxon>Pseudomonadota</taxon>
        <taxon>Gammaproteobacteria</taxon>
        <taxon>Alteromonadales</taxon>
        <taxon>Idiomarinaceae</taxon>
        <taxon>Pseudidiomarina</taxon>
    </lineage>
</organism>
<proteinExistence type="predicted"/>
<keyword evidence="5" id="KW-0808">Transferase</keyword>
<dbReference type="InterPro" id="IPR005467">
    <property type="entry name" value="His_kinase_dom"/>
</dbReference>
<dbReference type="InterPro" id="IPR003594">
    <property type="entry name" value="HATPase_dom"/>
</dbReference>
<evidence type="ECO:0000259" key="10">
    <source>
        <dbReference type="PROSITE" id="PS50885"/>
    </source>
</evidence>
<evidence type="ECO:0000313" key="12">
    <source>
        <dbReference type="Proteomes" id="UP000182598"/>
    </source>
</evidence>
<dbReference type="CDD" id="cd00075">
    <property type="entry name" value="HATPase"/>
    <property type="match status" value="1"/>
</dbReference>
<dbReference type="GO" id="GO:0004673">
    <property type="term" value="F:protein histidine kinase activity"/>
    <property type="evidence" value="ECO:0007669"/>
    <property type="project" value="UniProtKB-EC"/>
</dbReference>
<dbReference type="GO" id="GO:0016020">
    <property type="term" value="C:membrane"/>
    <property type="evidence" value="ECO:0007669"/>
    <property type="project" value="UniProtKB-SubCell"/>
</dbReference>
<dbReference type="Pfam" id="PF02518">
    <property type="entry name" value="HATPase_c"/>
    <property type="match status" value="1"/>
</dbReference>
<feature type="coiled-coil region" evidence="7">
    <location>
        <begin position="236"/>
        <end position="295"/>
    </location>
</feature>
<evidence type="ECO:0000256" key="6">
    <source>
        <dbReference type="ARBA" id="ARBA00022777"/>
    </source>
</evidence>
<protein>
    <recommendedName>
        <fullName evidence="3">histidine kinase</fullName>
        <ecNumber evidence="3">2.7.13.3</ecNumber>
    </recommendedName>
</protein>
<dbReference type="PROSITE" id="PS50109">
    <property type="entry name" value="HIS_KIN"/>
    <property type="match status" value="1"/>
</dbReference>
<evidence type="ECO:0000256" key="7">
    <source>
        <dbReference type="SAM" id="Coils"/>
    </source>
</evidence>
<keyword evidence="6 11" id="KW-0418">Kinase</keyword>
<dbReference type="RefSeq" id="WP_055439224.1">
    <property type="nucleotide sequence ID" value="NZ_CYHB01000004.1"/>
</dbReference>
<evidence type="ECO:0000313" key="11">
    <source>
        <dbReference type="EMBL" id="CUA86662.1"/>
    </source>
</evidence>
<dbReference type="Gene3D" id="6.10.340.10">
    <property type="match status" value="1"/>
</dbReference>
<feature type="transmembrane region" description="Helical" evidence="8">
    <location>
        <begin position="12"/>
        <end position="36"/>
    </location>
</feature>
<dbReference type="EC" id="2.7.13.3" evidence="3"/>